<dbReference type="CDD" id="cd03216">
    <property type="entry name" value="ABC_Carb_Monos_I"/>
    <property type="match status" value="1"/>
</dbReference>
<dbReference type="SMART" id="SM00382">
    <property type="entry name" value="AAA"/>
    <property type="match status" value="2"/>
</dbReference>
<evidence type="ECO:0000256" key="2">
    <source>
        <dbReference type="ARBA" id="ARBA00022737"/>
    </source>
</evidence>
<dbReference type="InterPro" id="IPR027417">
    <property type="entry name" value="P-loop_NTPase"/>
</dbReference>
<proteinExistence type="predicted"/>
<organism evidence="6 7">
    <name type="scientific">Catellatospora chokoriensis</name>
    <dbReference type="NCBI Taxonomy" id="310353"/>
    <lineage>
        <taxon>Bacteria</taxon>
        <taxon>Bacillati</taxon>
        <taxon>Actinomycetota</taxon>
        <taxon>Actinomycetes</taxon>
        <taxon>Micromonosporales</taxon>
        <taxon>Micromonosporaceae</taxon>
        <taxon>Catellatospora</taxon>
    </lineage>
</organism>
<evidence type="ECO:0000256" key="1">
    <source>
        <dbReference type="ARBA" id="ARBA00022448"/>
    </source>
</evidence>
<dbReference type="AlphaFoldDB" id="A0A8J3JVT7"/>
<evidence type="ECO:0000313" key="6">
    <source>
        <dbReference type="EMBL" id="GIF87802.1"/>
    </source>
</evidence>
<dbReference type="PANTHER" id="PTHR43790">
    <property type="entry name" value="CARBOHYDRATE TRANSPORT ATP-BINDING PROTEIN MG119-RELATED"/>
    <property type="match status" value="1"/>
</dbReference>
<keyword evidence="7" id="KW-1185">Reference proteome</keyword>
<reference evidence="6 7" key="1">
    <citation type="submission" date="2021-01" db="EMBL/GenBank/DDBJ databases">
        <title>Whole genome shotgun sequence of Catellatospora chokoriensis NBRC 107358.</title>
        <authorList>
            <person name="Komaki H."/>
            <person name="Tamura T."/>
        </authorList>
    </citation>
    <scope>NUCLEOTIDE SEQUENCE [LARGE SCALE GENOMIC DNA]</scope>
    <source>
        <strain evidence="6 7">NBRC 107358</strain>
    </source>
</reference>
<dbReference type="Proteomes" id="UP000619293">
    <property type="component" value="Unassembled WGS sequence"/>
</dbReference>
<dbReference type="PANTHER" id="PTHR43790:SF9">
    <property type="entry name" value="GALACTOFURANOSE TRANSPORTER ATP-BINDING PROTEIN YTFR"/>
    <property type="match status" value="1"/>
</dbReference>
<feature type="domain" description="ABC transporter" evidence="5">
    <location>
        <begin position="4"/>
        <end position="240"/>
    </location>
</feature>
<gene>
    <name evidence="6" type="primary">rbsA2_1</name>
    <name evidence="6" type="ORF">Cch02nite_12460</name>
</gene>
<dbReference type="InterPro" id="IPR050107">
    <property type="entry name" value="ABC_carbohydrate_import_ATPase"/>
</dbReference>
<dbReference type="EMBL" id="BONG01000005">
    <property type="protein sequence ID" value="GIF87802.1"/>
    <property type="molecule type" value="Genomic_DNA"/>
</dbReference>
<evidence type="ECO:0000259" key="5">
    <source>
        <dbReference type="PROSITE" id="PS50893"/>
    </source>
</evidence>
<evidence type="ECO:0000313" key="7">
    <source>
        <dbReference type="Proteomes" id="UP000619293"/>
    </source>
</evidence>
<dbReference type="GO" id="GO:0016887">
    <property type="term" value="F:ATP hydrolysis activity"/>
    <property type="evidence" value="ECO:0007669"/>
    <property type="project" value="InterPro"/>
</dbReference>
<dbReference type="Pfam" id="PF00005">
    <property type="entry name" value="ABC_tran"/>
    <property type="match status" value="2"/>
</dbReference>
<accession>A0A8J3JVT7</accession>
<evidence type="ECO:0000256" key="3">
    <source>
        <dbReference type="ARBA" id="ARBA00022741"/>
    </source>
</evidence>
<keyword evidence="1" id="KW-0813">Transport</keyword>
<feature type="domain" description="ABC transporter" evidence="5">
    <location>
        <begin position="239"/>
        <end position="488"/>
    </location>
</feature>
<sequence length="489" mass="52661">MSRLELRDVHKEFSGVEVLHGVGLRGDAGDVIGVVGANGAGKSTLIKILSGALPMSSGAMWMDGVRVDPRSPHDAHDLGIRTVYQELSLVPELSVTENLLLGAFPRRWGLIDGKAADARARELLDRVGFGAIDPRGRAGRLSVARQQMVEIAKALISEPRVLVLDEPSAVLAGADLEALFALVRHLRESGVLVIYVSHRLPEVLQLATSIVVMKDGRVIETLAPADTGEHELIGLMAGRRLEQIYPARRDGRGPVLRRVQGLTRPGEFTDIGFELHAGEITGLFGLVGSGRSELARCMFGATPATGGLGAYGSPAEAIEAGMALVTEDRARTGLVLGLTVRDNMSLTSWYPMSRGPLLDVARLRRDVAAMVDRLRIRPQGCASMPAVHLSGGNQQKVVLAKWLLRDPRVLLLDEPTRGVDMATRVEIYRMVDELARQGLAVLLISSDLTEVIGATDRVLVMHQGRLTGELRSADTDEDEVLALAMGRPA</sequence>
<dbReference type="CDD" id="cd03215">
    <property type="entry name" value="ABC_Carb_Monos_II"/>
    <property type="match status" value="1"/>
</dbReference>
<dbReference type="PROSITE" id="PS50893">
    <property type="entry name" value="ABC_TRANSPORTER_2"/>
    <property type="match status" value="2"/>
</dbReference>
<dbReference type="PROSITE" id="PS00211">
    <property type="entry name" value="ABC_TRANSPORTER_1"/>
    <property type="match status" value="1"/>
</dbReference>
<protein>
    <submittedName>
        <fullName evidence="6">Ribose import ATP-binding protein RbsA 2</fullName>
    </submittedName>
</protein>
<keyword evidence="2" id="KW-0677">Repeat</keyword>
<dbReference type="InterPro" id="IPR017871">
    <property type="entry name" value="ABC_transporter-like_CS"/>
</dbReference>
<dbReference type="InterPro" id="IPR003439">
    <property type="entry name" value="ABC_transporter-like_ATP-bd"/>
</dbReference>
<dbReference type="RefSeq" id="WP_191839404.1">
    <property type="nucleotide sequence ID" value="NZ_BAAALB010000007.1"/>
</dbReference>
<keyword evidence="4 6" id="KW-0067">ATP-binding</keyword>
<dbReference type="InterPro" id="IPR003593">
    <property type="entry name" value="AAA+_ATPase"/>
</dbReference>
<dbReference type="SUPFAM" id="SSF52540">
    <property type="entry name" value="P-loop containing nucleoside triphosphate hydrolases"/>
    <property type="match status" value="2"/>
</dbReference>
<keyword evidence="3" id="KW-0547">Nucleotide-binding</keyword>
<evidence type="ECO:0000256" key="4">
    <source>
        <dbReference type="ARBA" id="ARBA00022840"/>
    </source>
</evidence>
<comment type="caution">
    <text evidence="6">The sequence shown here is derived from an EMBL/GenBank/DDBJ whole genome shotgun (WGS) entry which is preliminary data.</text>
</comment>
<name>A0A8J3JVT7_9ACTN</name>
<dbReference type="GO" id="GO:0005524">
    <property type="term" value="F:ATP binding"/>
    <property type="evidence" value="ECO:0007669"/>
    <property type="project" value="UniProtKB-KW"/>
</dbReference>
<dbReference type="Gene3D" id="3.40.50.300">
    <property type="entry name" value="P-loop containing nucleotide triphosphate hydrolases"/>
    <property type="match status" value="2"/>
</dbReference>